<evidence type="ECO:0000313" key="3">
    <source>
        <dbReference type="EMBL" id="SKC73152.1"/>
    </source>
</evidence>
<keyword evidence="1" id="KW-0812">Transmembrane</keyword>
<accession>A0A1T5LAY6</accession>
<dbReference type="Proteomes" id="UP000190961">
    <property type="component" value="Unassembled WGS sequence"/>
</dbReference>
<keyword evidence="4" id="KW-1185">Reference proteome</keyword>
<feature type="transmembrane region" description="Helical" evidence="1">
    <location>
        <begin position="7"/>
        <end position="25"/>
    </location>
</feature>
<name>A0A1T5LAY6_9BACT</name>
<dbReference type="RefSeq" id="WP_079687439.1">
    <property type="nucleotide sequence ID" value="NZ_FUZU01000002.1"/>
</dbReference>
<organism evidence="3 4">
    <name type="scientific">Ohtaekwangia koreensis</name>
    <dbReference type="NCBI Taxonomy" id="688867"/>
    <lineage>
        <taxon>Bacteria</taxon>
        <taxon>Pseudomonadati</taxon>
        <taxon>Bacteroidota</taxon>
        <taxon>Cytophagia</taxon>
        <taxon>Cytophagales</taxon>
        <taxon>Fulvivirgaceae</taxon>
        <taxon>Ohtaekwangia</taxon>
    </lineage>
</organism>
<feature type="transmembrane region" description="Helical" evidence="1">
    <location>
        <begin position="266"/>
        <end position="283"/>
    </location>
</feature>
<evidence type="ECO:0000313" key="4">
    <source>
        <dbReference type="Proteomes" id="UP000190961"/>
    </source>
</evidence>
<feature type="domain" description="DUF4350" evidence="2">
    <location>
        <begin position="39"/>
        <end position="229"/>
    </location>
</feature>
<reference evidence="3 4" key="1">
    <citation type="submission" date="2017-02" db="EMBL/GenBank/DDBJ databases">
        <authorList>
            <person name="Peterson S.W."/>
        </authorList>
    </citation>
    <scope>NUCLEOTIDE SEQUENCE [LARGE SCALE GENOMIC DNA]</scope>
    <source>
        <strain evidence="3 4">DSM 25262</strain>
    </source>
</reference>
<evidence type="ECO:0000256" key="1">
    <source>
        <dbReference type="SAM" id="Phobius"/>
    </source>
</evidence>
<protein>
    <recommendedName>
        <fullName evidence="2">DUF4350 domain-containing protein</fullName>
    </recommendedName>
</protein>
<keyword evidence="1" id="KW-0472">Membrane</keyword>
<gene>
    <name evidence="3" type="ORF">SAMN05660236_2867</name>
</gene>
<proteinExistence type="predicted"/>
<dbReference type="Pfam" id="PF14258">
    <property type="entry name" value="DUF4350"/>
    <property type="match status" value="1"/>
</dbReference>
<dbReference type="OrthoDB" id="1111222at2"/>
<dbReference type="STRING" id="688867.SAMN05660236_2867"/>
<dbReference type="InterPro" id="IPR025646">
    <property type="entry name" value="DUF4350"/>
</dbReference>
<keyword evidence="1" id="KW-1133">Transmembrane helix</keyword>
<evidence type="ECO:0000259" key="2">
    <source>
        <dbReference type="Pfam" id="PF14258"/>
    </source>
</evidence>
<dbReference type="AlphaFoldDB" id="A0A1T5LAY6"/>
<sequence>MKKDWKYILYIAAAIVIYIAFSLMAPRQLDWRITFHRDHKIPFGGYALSELIHDVFPGKKIHKNNYTIYELYDTIQRPVNFISISTDFSPAGDDAKALLKNVAAGGHAFISAHNFYGTLSDTLSIETIDYYFEDEHRHFLSEKDDSSRLQFTNALLPDKGVYLYPRKNIHRSFTIHSDSLKIKTVAENDVSLPVTIIVPWGKGKFILNCTPMAFTNAYLLPGENHRFAATSLSYLPVQDVIWTEYYQLGRMEAATPLRFILTNEPLRWAYFITIISLIIFMVFEAKRKQRIIPVIKPLGNTTLEFVKTIGNLYYQQGEHKAIAEKKINYLFDQIRTRYWINTNKLDEDFTVSLAKKSGKSQEDVRAMVMSIKNIQSQPSIAMEALIDLNDRIEKFNKTHTA</sequence>
<dbReference type="EMBL" id="FUZU01000002">
    <property type="protein sequence ID" value="SKC73152.1"/>
    <property type="molecule type" value="Genomic_DNA"/>
</dbReference>